<dbReference type="KEGG" id="bfn:OI25_6111"/>
<dbReference type="AlphaFoldDB" id="A0AAU8T821"/>
<reference evidence="1 2" key="1">
    <citation type="journal article" date="2015" name="Genome Announc.">
        <title>Complete genome sequences for 59 burkholderia isolates, both pathogenic and near neighbor.</title>
        <authorList>
            <person name="Johnson S.L."/>
            <person name="Bishop-Lilly K.A."/>
            <person name="Ladner J.T."/>
            <person name="Daligault H.E."/>
            <person name="Davenport K.W."/>
            <person name="Jaissle J."/>
            <person name="Frey K.G."/>
            <person name="Koroleva G.I."/>
            <person name="Bruce D.C."/>
            <person name="Coyne S.R."/>
            <person name="Broomall S.M."/>
            <person name="Li P.E."/>
            <person name="Teshima H."/>
            <person name="Gibbons H.S."/>
            <person name="Palacios G.F."/>
            <person name="Rosenzweig C.N."/>
            <person name="Redden C.L."/>
            <person name="Xu Y."/>
            <person name="Minogue T.D."/>
            <person name="Chain P.S."/>
        </authorList>
    </citation>
    <scope>NUCLEOTIDE SEQUENCE [LARGE SCALE GENOMIC DNA]</scope>
    <source>
        <strain evidence="1 2">ATCC BAA-463</strain>
    </source>
</reference>
<gene>
    <name evidence="1" type="ORF">OI25_6111</name>
</gene>
<evidence type="ECO:0000313" key="1">
    <source>
        <dbReference type="EMBL" id="AJZ62711.1"/>
    </source>
</evidence>
<accession>A0AAU8T821</accession>
<dbReference type="Proteomes" id="UP000032614">
    <property type="component" value="Chromosome 2"/>
</dbReference>
<dbReference type="EMBL" id="CP010027">
    <property type="protein sequence ID" value="AJZ62711.1"/>
    <property type="molecule type" value="Genomic_DNA"/>
</dbReference>
<sequence>MLWTSSCADKLPPSIRSTSVVHWDRPLGMPGDEWPLRVESVSSPMRKAAVPLCGAMTVGNPPHC</sequence>
<name>A0AAU8T821_9BURK</name>
<proteinExistence type="predicted"/>
<protein>
    <submittedName>
        <fullName evidence="1">Uncharacterized protein</fullName>
    </submittedName>
</protein>
<evidence type="ECO:0000313" key="2">
    <source>
        <dbReference type="Proteomes" id="UP000032614"/>
    </source>
</evidence>
<organism evidence="1 2">
    <name type="scientific">Paraburkholderia fungorum</name>
    <dbReference type="NCBI Taxonomy" id="134537"/>
    <lineage>
        <taxon>Bacteria</taxon>
        <taxon>Pseudomonadati</taxon>
        <taxon>Pseudomonadota</taxon>
        <taxon>Betaproteobacteria</taxon>
        <taxon>Burkholderiales</taxon>
        <taxon>Burkholderiaceae</taxon>
        <taxon>Paraburkholderia</taxon>
    </lineage>
</organism>